<evidence type="ECO:0000313" key="2">
    <source>
        <dbReference type="Proteomes" id="UP001205998"/>
    </source>
</evidence>
<gene>
    <name evidence="1" type="ORF">C0J50_11127</name>
</gene>
<dbReference type="EMBL" id="MU558156">
    <property type="protein sequence ID" value="KAI5614725.1"/>
    <property type="molecule type" value="Genomic_DNA"/>
</dbReference>
<organism evidence="1 2">
    <name type="scientific">Silurus asotus</name>
    <name type="common">Amur catfish</name>
    <name type="synonym">Parasilurus asotus</name>
    <dbReference type="NCBI Taxonomy" id="30991"/>
    <lineage>
        <taxon>Eukaryota</taxon>
        <taxon>Metazoa</taxon>
        <taxon>Chordata</taxon>
        <taxon>Craniata</taxon>
        <taxon>Vertebrata</taxon>
        <taxon>Euteleostomi</taxon>
        <taxon>Actinopterygii</taxon>
        <taxon>Neopterygii</taxon>
        <taxon>Teleostei</taxon>
        <taxon>Ostariophysi</taxon>
        <taxon>Siluriformes</taxon>
        <taxon>Siluridae</taxon>
        <taxon>Silurus</taxon>
    </lineage>
</organism>
<sequence length="83" mass="9655">MEQYVPEFKDKDVDGEILLQMDGTKLKALVKHANLYKALIVYANYPPKLALIILYSQRHNASSNMRCHYTTIITDFQNHVMIQ</sequence>
<dbReference type="Proteomes" id="UP001205998">
    <property type="component" value="Unassembled WGS sequence"/>
</dbReference>
<proteinExistence type="predicted"/>
<name>A0AAD5FFC3_SILAS</name>
<dbReference type="AlphaFoldDB" id="A0AAD5FFC3"/>
<dbReference type="InterPro" id="IPR013761">
    <property type="entry name" value="SAM/pointed_sf"/>
</dbReference>
<accession>A0AAD5FFC3</accession>
<keyword evidence="2" id="KW-1185">Reference proteome</keyword>
<reference evidence="1" key="1">
    <citation type="submission" date="2018-07" db="EMBL/GenBank/DDBJ databases">
        <title>Comparative genomics of catfishes provides insights into carnivory and benthic adaptation.</title>
        <authorList>
            <person name="Zhang Y."/>
            <person name="Wang D."/>
            <person name="Peng Z."/>
            <person name="Zheng S."/>
            <person name="Shao F."/>
            <person name="Tao W."/>
        </authorList>
    </citation>
    <scope>NUCLEOTIDE SEQUENCE</scope>
    <source>
        <strain evidence="1">Chongqing</strain>
    </source>
</reference>
<protein>
    <submittedName>
        <fullName evidence="1">Uncharacterized protein</fullName>
    </submittedName>
</protein>
<dbReference type="Gene3D" id="1.10.150.50">
    <property type="entry name" value="Transcription Factor, Ets-1"/>
    <property type="match status" value="1"/>
</dbReference>
<comment type="caution">
    <text evidence="1">The sequence shown here is derived from an EMBL/GenBank/DDBJ whole genome shotgun (WGS) entry which is preliminary data.</text>
</comment>
<evidence type="ECO:0000313" key="1">
    <source>
        <dbReference type="EMBL" id="KAI5614725.1"/>
    </source>
</evidence>